<dbReference type="InterPro" id="IPR001878">
    <property type="entry name" value="Znf_CCHC"/>
</dbReference>
<dbReference type="Gene3D" id="4.10.60.10">
    <property type="entry name" value="Zinc finger, CCHC-type"/>
    <property type="match status" value="1"/>
</dbReference>
<dbReference type="SUPFAM" id="SSF57756">
    <property type="entry name" value="Retrovirus zinc finger-like domains"/>
    <property type="match status" value="1"/>
</dbReference>
<name>A0AAQ3KZQ2_9LILI</name>
<evidence type="ECO:0000313" key="3">
    <source>
        <dbReference type="Proteomes" id="UP001327560"/>
    </source>
</evidence>
<evidence type="ECO:0000259" key="1">
    <source>
        <dbReference type="SMART" id="SM00343"/>
    </source>
</evidence>
<gene>
    <name evidence="2" type="ORF">Cni_G26790</name>
</gene>
<sequence>MHPNLRLLDGFPQVDRWLRPSGSSQVPQVPPRSSLPAVHLRLGRPKERRPPFDSFFTRLKQEGKCFRCFRSGHLGFQCRSRQRCFKCRGVGHLGIDCTSSSIHRGQSSVSSISSSALCNNSSSSMSNKPACRPSLIPTPSSLSSPPPFRGIERPAQAGKQIASAEDTIAAHTSMVDRVPFLNIFICPTLTPRIAELIILALGVLLCGSVVTWERELISLGFLQDDSETQAVICGIGVNVDFQTGVFSSPPRITLKCSIKIPYYGFVECFGVRWL</sequence>
<feature type="domain" description="CCHC-type" evidence="1">
    <location>
        <begin position="83"/>
        <end position="99"/>
    </location>
</feature>
<keyword evidence="3" id="KW-1185">Reference proteome</keyword>
<organism evidence="2 3">
    <name type="scientific">Canna indica</name>
    <name type="common">Indian-shot</name>
    <dbReference type="NCBI Taxonomy" id="4628"/>
    <lineage>
        <taxon>Eukaryota</taxon>
        <taxon>Viridiplantae</taxon>
        <taxon>Streptophyta</taxon>
        <taxon>Embryophyta</taxon>
        <taxon>Tracheophyta</taxon>
        <taxon>Spermatophyta</taxon>
        <taxon>Magnoliopsida</taxon>
        <taxon>Liliopsida</taxon>
        <taxon>Zingiberales</taxon>
        <taxon>Cannaceae</taxon>
        <taxon>Canna</taxon>
    </lineage>
</organism>
<protein>
    <submittedName>
        <fullName evidence="2">Zinc knuckle family protein</fullName>
    </submittedName>
</protein>
<dbReference type="SMART" id="SM00343">
    <property type="entry name" value="ZnF_C2HC"/>
    <property type="match status" value="2"/>
</dbReference>
<accession>A0AAQ3KZQ2</accession>
<evidence type="ECO:0000313" key="2">
    <source>
        <dbReference type="EMBL" id="WOL17997.1"/>
    </source>
</evidence>
<dbReference type="Pfam" id="PF00098">
    <property type="entry name" value="zf-CCHC"/>
    <property type="match status" value="1"/>
</dbReference>
<dbReference type="AlphaFoldDB" id="A0AAQ3KZQ2"/>
<dbReference type="Proteomes" id="UP001327560">
    <property type="component" value="Chromosome 8"/>
</dbReference>
<proteinExistence type="predicted"/>
<dbReference type="EMBL" id="CP136897">
    <property type="protein sequence ID" value="WOL17997.1"/>
    <property type="molecule type" value="Genomic_DNA"/>
</dbReference>
<dbReference type="GO" id="GO:0008270">
    <property type="term" value="F:zinc ion binding"/>
    <property type="evidence" value="ECO:0007669"/>
    <property type="project" value="InterPro"/>
</dbReference>
<reference evidence="2 3" key="1">
    <citation type="submission" date="2023-10" db="EMBL/GenBank/DDBJ databases">
        <title>Chromosome-scale genome assembly provides insights into flower coloration mechanisms of Canna indica.</title>
        <authorList>
            <person name="Li C."/>
        </authorList>
    </citation>
    <scope>NUCLEOTIDE SEQUENCE [LARGE SCALE GENOMIC DNA]</scope>
    <source>
        <tissue evidence="2">Flower</tissue>
    </source>
</reference>
<dbReference type="InterPro" id="IPR036875">
    <property type="entry name" value="Znf_CCHC_sf"/>
</dbReference>
<dbReference type="GO" id="GO:0003676">
    <property type="term" value="F:nucleic acid binding"/>
    <property type="evidence" value="ECO:0007669"/>
    <property type="project" value="InterPro"/>
</dbReference>
<feature type="domain" description="CCHC-type" evidence="1">
    <location>
        <begin position="64"/>
        <end position="80"/>
    </location>
</feature>